<protein>
    <submittedName>
        <fullName evidence="1">Uncharacterized protein</fullName>
    </submittedName>
</protein>
<sequence length="560" mass="62944">MNTTSAHSRQSELVVRIAQAASRLPDAGDGLWFHNDIRNNFYYASYLFAYAVGPYPGEVLPLSREAAKAQAASVLLAVLRLQDQAPASSTYGHWPLGLRPTPREAKPHVLPVELMGSLMVYFRERYDAELEGELREAIDTALRHVYRSGFYRVPMQHYHHHEAKYTAAKLIFGSRYDDRELLEDGVRSLEATLAFVRRYGMVEYGALPWFWHWVQAFTCAWELIAEPSIKRTLAELLDVLWRERAQFYLQGTWVGAQSRGWPHDMPRDGNVLFDYVQFGGFQLPEAMPRTEYAGFLYYPAPEDALHLAVDRQQPVEVTKSVPRTAAAPEDKLHSYVYITSSYAAGGIWERVQEFDNEQHRWDVTLPLDSAGPEPGINQAYFYHPADASAGEGAAPGDPRHQTRYAEVLFDRNVILAVYPIPDTEPGRVLGVLPKGTWQQDGQSLYVHVPGGSGVYFAVHLLQPFRIEEASDRLNVISEGRPNAVVVEALDVPEARALGLADLAAFAADRSSRKPVFTAGEELGIRYTGVLGREQVLQLAEDGTLHRMVDGQPIDFTVYRP</sequence>
<accession>A0ABU9DUD3</accession>
<comment type="caution">
    <text evidence="1">The sequence shown here is derived from an EMBL/GenBank/DDBJ whole genome shotgun (WGS) entry which is preliminary data.</text>
</comment>
<dbReference type="RefSeq" id="WP_341419625.1">
    <property type="nucleotide sequence ID" value="NZ_JBBPCC010000031.1"/>
</dbReference>
<name>A0ABU9DUD3_9BACL</name>
<evidence type="ECO:0000313" key="1">
    <source>
        <dbReference type="EMBL" id="MEK8132491.1"/>
    </source>
</evidence>
<dbReference type="EMBL" id="JBBPCC010000031">
    <property type="protein sequence ID" value="MEK8132491.1"/>
    <property type="molecule type" value="Genomic_DNA"/>
</dbReference>
<dbReference type="Proteomes" id="UP001469365">
    <property type="component" value="Unassembled WGS sequence"/>
</dbReference>
<keyword evidence="2" id="KW-1185">Reference proteome</keyword>
<evidence type="ECO:0000313" key="2">
    <source>
        <dbReference type="Proteomes" id="UP001469365"/>
    </source>
</evidence>
<proteinExistence type="predicted"/>
<gene>
    <name evidence="1" type="ORF">WMW72_31805</name>
</gene>
<reference evidence="1 2" key="1">
    <citation type="submission" date="2024-04" db="EMBL/GenBank/DDBJ databases">
        <title>draft genome sequnece of Paenibacillus filicis.</title>
        <authorList>
            <person name="Kim D.-U."/>
        </authorList>
    </citation>
    <scope>NUCLEOTIDE SEQUENCE [LARGE SCALE GENOMIC DNA]</scope>
    <source>
        <strain evidence="1 2">KACC14197</strain>
    </source>
</reference>
<organism evidence="1 2">
    <name type="scientific">Paenibacillus filicis</name>
    <dbReference type="NCBI Taxonomy" id="669464"/>
    <lineage>
        <taxon>Bacteria</taxon>
        <taxon>Bacillati</taxon>
        <taxon>Bacillota</taxon>
        <taxon>Bacilli</taxon>
        <taxon>Bacillales</taxon>
        <taxon>Paenibacillaceae</taxon>
        <taxon>Paenibacillus</taxon>
    </lineage>
</organism>